<evidence type="ECO:0000313" key="21">
    <source>
        <dbReference type="EMBL" id="SFR09711.1"/>
    </source>
</evidence>
<dbReference type="AlphaFoldDB" id="A0A1I6DWJ5"/>
<proteinExistence type="inferred from homology"/>
<comment type="similarity">
    <text evidence="2 16 17">Belongs to the glutamine synthetase family.</text>
</comment>
<dbReference type="Gene3D" id="3.30.590.10">
    <property type="entry name" value="Glutamine synthetase/guanido kinase, catalytic domain"/>
    <property type="match status" value="1"/>
</dbReference>
<dbReference type="InterPro" id="IPR008146">
    <property type="entry name" value="Gln_synth_cat_dom"/>
</dbReference>
<evidence type="ECO:0000256" key="5">
    <source>
        <dbReference type="ARBA" id="ARBA00022490"/>
    </source>
</evidence>
<dbReference type="InterPro" id="IPR027302">
    <property type="entry name" value="Gln_synth_N_conserv_site"/>
</dbReference>
<feature type="binding site" evidence="13">
    <location>
        <position position="184"/>
    </location>
    <ligand>
        <name>ATP</name>
        <dbReference type="ChEBI" id="CHEBI:30616"/>
    </ligand>
</feature>
<feature type="binding site" evidence="12">
    <location>
        <position position="316"/>
    </location>
    <ligand>
        <name>L-glutamate</name>
        <dbReference type="ChEBI" id="CHEBI:29985"/>
    </ligand>
</feature>
<dbReference type="EC" id="6.3.1.2" evidence="3 18"/>
<dbReference type="EMBL" id="FOYM01000019">
    <property type="protein sequence ID" value="SFR09711.1"/>
    <property type="molecule type" value="Genomic_DNA"/>
</dbReference>
<dbReference type="Proteomes" id="UP000199584">
    <property type="component" value="Unassembled WGS sequence"/>
</dbReference>
<evidence type="ECO:0000256" key="18">
    <source>
        <dbReference type="RuleBase" id="RU004356"/>
    </source>
</evidence>
<feature type="binding site" evidence="12">
    <location>
        <position position="304"/>
    </location>
    <ligand>
        <name>L-glutamate</name>
        <dbReference type="ChEBI" id="CHEBI:29985"/>
    </ligand>
</feature>
<evidence type="ECO:0000256" key="10">
    <source>
        <dbReference type="ARBA" id="ARBA00022842"/>
    </source>
</evidence>
<comment type="subcellular location">
    <subcellularLocation>
        <location evidence="1">Cytoplasm</location>
    </subcellularLocation>
</comment>
<dbReference type="PANTHER" id="PTHR43407:SF1">
    <property type="entry name" value="LENGSIN"/>
    <property type="match status" value="1"/>
</dbReference>
<keyword evidence="7 14" id="KW-0479">Metal-binding</keyword>
<feature type="binding site" evidence="14">
    <location>
        <position position="134"/>
    </location>
    <ligand>
        <name>Mg(2+)</name>
        <dbReference type="ChEBI" id="CHEBI:18420"/>
        <label>1</label>
    </ligand>
</feature>
<evidence type="ECO:0000256" key="14">
    <source>
        <dbReference type="PIRSR" id="PIRSR604809-3"/>
    </source>
</evidence>
<dbReference type="InterPro" id="IPR014746">
    <property type="entry name" value="Gln_synth/guanido_kin_cat_dom"/>
</dbReference>
<evidence type="ECO:0000256" key="12">
    <source>
        <dbReference type="PIRSR" id="PIRSR604809-1"/>
    </source>
</evidence>
<evidence type="ECO:0000259" key="19">
    <source>
        <dbReference type="PROSITE" id="PS51986"/>
    </source>
</evidence>
<evidence type="ECO:0000256" key="16">
    <source>
        <dbReference type="PROSITE-ProRule" id="PRU01330"/>
    </source>
</evidence>
<dbReference type="InterPro" id="IPR036651">
    <property type="entry name" value="Gln_synt_N_sf"/>
</dbReference>
<dbReference type="PROSITE" id="PS00180">
    <property type="entry name" value="GLNA_1"/>
    <property type="match status" value="1"/>
</dbReference>
<dbReference type="Pfam" id="PF03951">
    <property type="entry name" value="Gln-synt_N"/>
    <property type="match status" value="1"/>
</dbReference>
<feature type="binding site" evidence="14">
    <location>
        <position position="196"/>
    </location>
    <ligand>
        <name>Mg(2+)</name>
        <dbReference type="ChEBI" id="CHEBI:18420"/>
        <label>1</label>
    </ligand>
</feature>
<evidence type="ECO:0000256" key="11">
    <source>
        <dbReference type="ARBA" id="ARBA00049436"/>
    </source>
</evidence>
<dbReference type="GO" id="GO:0005524">
    <property type="term" value="F:ATP binding"/>
    <property type="evidence" value="ECO:0007669"/>
    <property type="project" value="UniProtKB-KW"/>
</dbReference>
<dbReference type="GO" id="GO:0016020">
    <property type="term" value="C:membrane"/>
    <property type="evidence" value="ECO:0007669"/>
    <property type="project" value="TreeGrafter"/>
</dbReference>
<keyword evidence="5" id="KW-0963">Cytoplasm</keyword>
<evidence type="ECO:0000259" key="20">
    <source>
        <dbReference type="PROSITE" id="PS51987"/>
    </source>
</evidence>
<evidence type="ECO:0000256" key="7">
    <source>
        <dbReference type="ARBA" id="ARBA00022723"/>
    </source>
</evidence>
<reference evidence="22" key="1">
    <citation type="submission" date="2016-10" db="EMBL/GenBank/DDBJ databases">
        <authorList>
            <person name="Varghese N."/>
            <person name="Submissions S."/>
        </authorList>
    </citation>
    <scope>NUCLEOTIDE SEQUENCE [LARGE SCALE GENOMIC DNA]</scope>
    <source>
        <strain evidence="22">DSM 3669</strain>
    </source>
</reference>
<evidence type="ECO:0000256" key="17">
    <source>
        <dbReference type="RuleBase" id="RU000384"/>
    </source>
</evidence>
<dbReference type="PROSITE" id="PS51987">
    <property type="entry name" value="GS_CATALYTIC"/>
    <property type="match status" value="1"/>
</dbReference>
<evidence type="ECO:0000256" key="3">
    <source>
        <dbReference type="ARBA" id="ARBA00012937"/>
    </source>
</evidence>
<dbReference type="InterPro" id="IPR008147">
    <property type="entry name" value="Gln_synt_N"/>
</dbReference>
<feature type="binding site" evidence="14">
    <location>
        <position position="333"/>
    </location>
    <ligand>
        <name>Mg(2+)</name>
        <dbReference type="ChEBI" id="CHEBI:18420"/>
        <label>1</label>
    </ligand>
</feature>
<feature type="binding site" evidence="13">
    <location>
        <begin position="199"/>
        <end position="201"/>
    </location>
    <ligand>
        <name>ATP</name>
        <dbReference type="ChEBI" id="CHEBI:30616"/>
    </ligand>
</feature>
<dbReference type="PROSITE" id="PS00181">
    <property type="entry name" value="GLNA_ATP"/>
    <property type="match status" value="1"/>
</dbReference>
<protein>
    <recommendedName>
        <fullName evidence="4 18">Glutamine synthetase</fullName>
        <ecNumber evidence="3 18">6.3.1.2</ecNumber>
    </recommendedName>
</protein>
<dbReference type="InterPro" id="IPR027303">
    <property type="entry name" value="Gln_synth_gly_rich_site"/>
</dbReference>
<dbReference type="SUPFAM" id="SSF54368">
    <property type="entry name" value="Glutamine synthetase, N-terminal domain"/>
    <property type="match status" value="1"/>
</dbReference>
<feature type="binding site" evidence="14">
    <location>
        <position position="132"/>
    </location>
    <ligand>
        <name>Mg(2+)</name>
        <dbReference type="ChEBI" id="CHEBI:18420"/>
        <label>1</label>
    </ligand>
</feature>
<dbReference type="GO" id="GO:0046872">
    <property type="term" value="F:metal ion binding"/>
    <property type="evidence" value="ECO:0007669"/>
    <property type="project" value="UniProtKB-KW"/>
</dbReference>
<comment type="catalytic activity">
    <reaction evidence="11 18">
        <text>L-glutamate + NH4(+) + ATP = L-glutamine + ADP + phosphate + H(+)</text>
        <dbReference type="Rhea" id="RHEA:16169"/>
        <dbReference type="ChEBI" id="CHEBI:15378"/>
        <dbReference type="ChEBI" id="CHEBI:28938"/>
        <dbReference type="ChEBI" id="CHEBI:29985"/>
        <dbReference type="ChEBI" id="CHEBI:30616"/>
        <dbReference type="ChEBI" id="CHEBI:43474"/>
        <dbReference type="ChEBI" id="CHEBI:58359"/>
        <dbReference type="ChEBI" id="CHEBI:456216"/>
        <dbReference type="EC" id="6.3.1.2"/>
    </reaction>
</comment>
<evidence type="ECO:0000256" key="15">
    <source>
        <dbReference type="PIRSR" id="PIRSR604809-50"/>
    </source>
</evidence>
<dbReference type="Pfam" id="PF00120">
    <property type="entry name" value="Gln-synt_C"/>
    <property type="match status" value="1"/>
</dbReference>
<keyword evidence="10 14" id="KW-0460">Magnesium</keyword>
<keyword evidence="22" id="KW-1185">Reference proteome</keyword>
<dbReference type="FunFam" id="3.30.590.10:FF:000003">
    <property type="entry name" value="Glutamine synthetase 2"/>
    <property type="match status" value="1"/>
</dbReference>
<feature type="binding site" evidence="13">
    <location>
        <position position="316"/>
    </location>
    <ligand>
        <name>ATP</name>
        <dbReference type="ChEBI" id="CHEBI:30616"/>
    </ligand>
</feature>
<gene>
    <name evidence="21" type="ORF">SAMN05660706_11936</name>
</gene>
<dbReference type="STRING" id="39060.SAMN05660706_11936"/>
<keyword evidence="6 18" id="KW-0436">Ligase</keyword>
<dbReference type="InterPro" id="IPR004809">
    <property type="entry name" value="Gln_synth_I"/>
</dbReference>
<dbReference type="SUPFAM" id="SSF55931">
    <property type="entry name" value="Glutamine synthetase/guanido kinase"/>
    <property type="match status" value="1"/>
</dbReference>
<dbReference type="NCBIfam" id="TIGR00653">
    <property type="entry name" value="GlnA"/>
    <property type="match status" value="1"/>
</dbReference>
<dbReference type="OrthoDB" id="9807095at2"/>
<evidence type="ECO:0000256" key="13">
    <source>
        <dbReference type="PIRSR" id="PIRSR604809-2"/>
    </source>
</evidence>
<feature type="binding site" evidence="12">
    <location>
        <position position="335"/>
    </location>
    <ligand>
        <name>L-glutamate</name>
        <dbReference type="ChEBI" id="CHEBI:29985"/>
    </ligand>
</feature>
<dbReference type="GO" id="GO:0005737">
    <property type="term" value="C:cytoplasm"/>
    <property type="evidence" value="ECO:0007669"/>
    <property type="project" value="UniProtKB-SubCell"/>
</dbReference>
<dbReference type="GO" id="GO:0006542">
    <property type="term" value="P:glutamine biosynthetic process"/>
    <property type="evidence" value="ECO:0007669"/>
    <property type="project" value="InterPro"/>
</dbReference>
<dbReference type="PROSITE" id="PS51986">
    <property type="entry name" value="GS_BETA_GRASP"/>
    <property type="match status" value="1"/>
</dbReference>
<evidence type="ECO:0000256" key="6">
    <source>
        <dbReference type="ARBA" id="ARBA00022598"/>
    </source>
</evidence>
<evidence type="ECO:0000256" key="9">
    <source>
        <dbReference type="ARBA" id="ARBA00022840"/>
    </source>
</evidence>
<feature type="domain" description="GS catalytic" evidence="20">
    <location>
        <begin position="109"/>
        <end position="439"/>
    </location>
</feature>
<feature type="modified residue" description="O-AMP-tyrosine" evidence="15">
    <location>
        <position position="373"/>
    </location>
</feature>
<sequence>MIISTSKDDVYKLVKENGIEFIRLQFTDIFGIIKSTSIMVDELDKAFAGELFFDGSSIDGFARIEESDQVIVPDPSTFKIMPWRPKEEGVARMICDVYAPDGKPFEGCPRYILKKAVREAEEMSYKLNIGPEGEFFLFYTDEKGYPTFDIHDNAGYFDLAPVDMGEDARRNIILTLKKMGFKIEASHHEVAPGQHEIDFKYDEALATADNWMTFRDVVKNVAKQFNLYATFMPKPFTGKNGNAMHCNQSLFSGDTDVFYDSDKADGLSDIALNYIGGLLKHARGMAPITNPIVNSYKRLKPGYEAPIHIAWSTSNRSTLIRIPAARGNSTRVELRNPDPTANPYLVFAVMLRAGLDGIKNEISPPAPQNGNMYTMHNEEIPLFPRDLQEAIVEMKKDPLIRETLGDHIYERYLDVKQKEWNEYAETVHNWEINRYLRKF</sequence>
<keyword evidence="8 13" id="KW-0547">Nucleotide-binding</keyword>
<feature type="binding site" evidence="12">
    <location>
        <position position="298"/>
    </location>
    <ligand>
        <name>L-glutamate</name>
        <dbReference type="ChEBI" id="CHEBI:29985"/>
    </ligand>
</feature>
<keyword evidence="15" id="KW-0597">Phosphoprotein</keyword>
<evidence type="ECO:0000256" key="1">
    <source>
        <dbReference type="ARBA" id="ARBA00004496"/>
    </source>
</evidence>
<feature type="domain" description="GS beta-grasp" evidence="19">
    <location>
        <begin position="17"/>
        <end position="102"/>
    </location>
</feature>
<evidence type="ECO:0000313" key="22">
    <source>
        <dbReference type="Proteomes" id="UP000199584"/>
    </source>
</evidence>
<evidence type="ECO:0000256" key="8">
    <source>
        <dbReference type="ARBA" id="ARBA00022741"/>
    </source>
</evidence>
<organism evidence="21 22">
    <name type="scientific">Desulfoscipio geothermicus DSM 3669</name>
    <dbReference type="NCBI Taxonomy" id="1121426"/>
    <lineage>
        <taxon>Bacteria</taxon>
        <taxon>Bacillati</taxon>
        <taxon>Bacillota</taxon>
        <taxon>Clostridia</taxon>
        <taxon>Eubacteriales</taxon>
        <taxon>Desulfallaceae</taxon>
        <taxon>Desulfoscipio</taxon>
    </lineage>
</organism>
<evidence type="ECO:0000256" key="4">
    <source>
        <dbReference type="ARBA" id="ARBA00021364"/>
    </source>
</evidence>
<dbReference type="PANTHER" id="PTHR43407">
    <property type="entry name" value="GLUTAMINE SYNTHETASE"/>
    <property type="match status" value="1"/>
</dbReference>
<keyword evidence="9 13" id="KW-0067">ATP-binding</keyword>
<dbReference type="SMART" id="SM01230">
    <property type="entry name" value="Gln-synt_C"/>
    <property type="match status" value="1"/>
</dbReference>
<accession>A0A1I6DWJ5</accession>
<dbReference type="Gene3D" id="3.10.20.70">
    <property type="entry name" value="Glutamine synthetase, N-terminal domain"/>
    <property type="match status" value="1"/>
</dbReference>
<comment type="cofactor">
    <cofactor evidence="14">
        <name>Mg(2+)</name>
        <dbReference type="ChEBI" id="CHEBI:18420"/>
    </cofactor>
    <text evidence="14">Binds 2 Mg(2+) ions per subunit.</text>
</comment>
<name>A0A1I6DWJ5_9FIRM</name>
<dbReference type="GO" id="GO:0004356">
    <property type="term" value="F:glutamine synthetase activity"/>
    <property type="evidence" value="ECO:0007669"/>
    <property type="project" value="UniProtKB-EC"/>
</dbReference>
<dbReference type="RefSeq" id="WP_092484472.1">
    <property type="nucleotide sequence ID" value="NZ_FOYM01000019.1"/>
</dbReference>
<evidence type="ECO:0000256" key="2">
    <source>
        <dbReference type="ARBA" id="ARBA00009897"/>
    </source>
</evidence>
<feature type="binding site" evidence="14">
    <location>
        <position position="245"/>
    </location>
    <ligand>
        <name>Mg(2+)</name>
        <dbReference type="ChEBI" id="CHEBI:18420"/>
        <label>1</label>
    </ligand>
</feature>
<feature type="binding site" evidence="14">
    <location>
        <position position="189"/>
    </location>
    <ligand>
        <name>Mg(2+)</name>
        <dbReference type="ChEBI" id="CHEBI:18420"/>
        <label>1</label>
    </ligand>
</feature>
<feature type="binding site" evidence="12">
    <location>
        <begin position="240"/>
        <end position="241"/>
    </location>
    <ligand>
        <name>L-glutamate</name>
        <dbReference type="ChEBI" id="CHEBI:29985"/>
    </ligand>
</feature>